<accession>A0A9N7ZAG8</accession>
<keyword evidence="3" id="KW-1185">Reference proteome</keyword>
<evidence type="ECO:0000313" key="2">
    <source>
        <dbReference type="EMBL" id="CAB1457110.1"/>
    </source>
</evidence>
<evidence type="ECO:0000313" key="3">
    <source>
        <dbReference type="Proteomes" id="UP001153269"/>
    </source>
</evidence>
<dbReference type="EMBL" id="CADEAL010004325">
    <property type="protein sequence ID" value="CAB1457110.1"/>
    <property type="molecule type" value="Genomic_DNA"/>
</dbReference>
<reference evidence="2" key="1">
    <citation type="submission" date="2020-03" db="EMBL/GenBank/DDBJ databases">
        <authorList>
            <person name="Weist P."/>
        </authorList>
    </citation>
    <scope>NUCLEOTIDE SEQUENCE</scope>
</reference>
<protein>
    <submittedName>
        <fullName evidence="2">Uncharacterized protein</fullName>
    </submittedName>
</protein>
<dbReference type="Proteomes" id="UP001153269">
    <property type="component" value="Unassembled WGS sequence"/>
</dbReference>
<proteinExistence type="predicted"/>
<comment type="caution">
    <text evidence="2">The sequence shown here is derived from an EMBL/GenBank/DDBJ whole genome shotgun (WGS) entry which is preliminary data.</text>
</comment>
<sequence length="158" mass="17125">MNGRRGYASACMSVNIDGGCYWNYLTGGESPGFNYFRNFGDPVSVLLSQRKWDLQQRHSTATAASALHSNLPAHLPEETLVPELVLTQQGLLGSPQPEAAAPGQQGDRQCRAPGAQIADQRRDKRYIGSLHRSLACRHQGQAPFTGALVHRLAISGLS</sequence>
<name>A0A9N7ZAG8_PLEPL</name>
<gene>
    <name evidence="2" type="ORF">PLEPLA_LOCUS44914</name>
</gene>
<dbReference type="AlphaFoldDB" id="A0A9N7ZAG8"/>
<evidence type="ECO:0000256" key="1">
    <source>
        <dbReference type="SAM" id="MobiDB-lite"/>
    </source>
</evidence>
<organism evidence="2 3">
    <name type="scientific">Pleuronectes platessa</name>
    <name type="common">European plaice</name>
    <dbReference type="NCBI Taxonomy" id="8262"/>
    <lineage>
        <taxon>Eukaryota</taxon>
        <taxon>Metazoa</taxon>
        <taxon>Chordata</taxon>
        <taxon>Craniata</taxon>
        <taxon>Vertebrata</taxon>
        <taxon>Euteleostomi</taxon>
        <taxon>Actinopterygii</taxon>
        <taxon>Neopterygii</taxon>
        <taxon>Teleostei</taxon>
        <taxon>Neoteleostei</taxon>
        <taxon>Acanthomorphata</taxon>
        <taxon>Carangaria</taxon>
        <taxon>Pleuronectiformes</taxon>
        <taxon>Pleuronectoidei</taxon>
        <taxon>Pleuronectidae</taxon>
        <taxon>Pleuronectes</taxon>
    </lineage>
</organism>
<feature type="region of interest" description="Disordered" evidence="1">
    <location>
        <begin position="93"/>
        <end position="116"/>
    </location>
</feature>